<proteinExistence type="inferred from homology"/>
<protein>
    <submittedName>
        <fullName evidence="4">Transcriptional regulator YvhJ</fullName>
    </submittedName>
</protein>
<dbReference type="PANTHER" id="PTHR33392">
    <property type="entry name" value="POLYISOPRENYL-TEICHOIC ACID--PEPTIDOGLYCAN TEICHOIC ACID TRANSFERASE TAGU"/>
    <property type="match status" value="1"/>
</dbReference>
<evidence type="ECO:0000313" key="5">
    <source>
        <dbReference type="Proteomes" id="UP000177894"/>
    </source>
</evidence>
<comment type="similarity">
    <text evidence="1">Belongs to the LytR/CpsA/Psr (LCP) family.</text>
</comment>
<dbReference type="EMBL" id="CP017603">
    <property type="protein sequence ID" value="AOY77813.1"/>
    <property type="molecule type" value="Genomic_DNA"/>
</dbReference>
<reference evidence="4 6" key="2">
    <citation type="submission" date="2017-03" db="EMBL/GenBank/DDBJ databases">
        <title>Complete sequence of Clostridium formicaceticum DSM 92.</title>
        <authorList>
            <person name="Poehlein A."/>
            <person name="Karl M."/>
            <person name="Bengelsdorf F.R."/>
            <person name="Duerre P."/>
            <person name="Daniel R."/>
        </authorList>
    </citation>
    <scope>NUCLEOTIDE SEQUENCE [LARGE SCALE GENOMIC DNA]</scope>
    <source>
        <strain evidence="4 6">DSM 92</strain>
    </source>
</reference>
<dbReference type="RefSeq" id="WP_070972009.1">
    <property type="nucleotide sequence ID" value="NZ_CP017603.1"/>
</dbReference>
<reference evidence="3 5" key="1">
    <citation type="submission" date="2016-10" db="EMBL/GenBank/DDBJ databases">
        <title>Complete Genome Sequence of Acetogen Clostridium formicoaceticum ATCC 27076.</title>
        <authorList>
            <person name="Bao T."/>
            <person name="Cheng C."/>
            <person name="Zhao J."/>
            <person name="Yang S.-T."/>
            <person name="Wang J."/>
            <person name="Wang M."/>
        </authorList>
    </citation>
    <scope>NUCLEOTIDE SEQUENCE [LARGE SCALE GENOMIC DNA]</scope>
    <source>
        <strain evidence="3 5">ATCC 27076</strain>
    </source>
</reference>
<accession>A0AAC9WH34</accession>
<evidence type="ECO:0000313" key="6">
    <source>
        <dbReference type="Proteomes" id="UP000192478"/>
    </source>
</evidence>
<dbReference type="Gene3D" id="3.40.630.190">
    <property type="entry name" value="LCP protein"/>
    <property type="match status" value="1"/>
</dbReference>
<name>A0AAC9WH34_9CLOT</name>
<dbReference type="PANTHER" id="PTHR33392:SF6">
    <property type="entry name" value="POLYISOPRENYL-TEICHOIC ACID--PEPTIDOGLYCAN TEICHOIC ACID TRANSFERASE TAGU"/>
    <property type="match status" value="1"/>
</dbReference>
<dbReference type="Proteomes" id="UP000177894">
    <property type="component" value="Chromosome"/>
</dbReference>
<evidence type="ECO:0000313" key="4">
    <source>
        <dbReference type="EMBL" id="ARE88424.1"/>
    </source>
</evidence>
<sequence length="177" mass="20324">MMNFQLCLLDFEGFIELVDLMGGIEVEVKRRMEYDDPIDGTNIRLTPGQQILDGKNALDFVRFRQSNDGRHASDYDRMERQQQALQSLAGKITPLRVLTKLNDMMNILGDNVTTSLTAKELEALIKIFASFDPENLQTTSLQGEGYYHNGAWYEKIPQGEIERIKTMMEDFLDISHQ</sequence>
<dbReference type="InterPro" id="IPR004474">
    <property type="entry name" value="LytR_CpsA_psr"/>
</dbReference>
<evidence type="ECO:0000256" key="1">
    <source>
        <dbReference type="ARBA" id="ARBA00006068"/>
    </source>
</evidence>
<dbReference type="EMBL" id="CP020559">
    <property type="protein sequence ID" value="ARE88424.1"/>
    <property type="molecule type" value="Genomic_DNA"/>
</dbReference>
<organism evidence="4 6">
    <name type="scientific">Clostridium formicaceticum</name>
    <dbReference type="NCBI Taxonomy" id="1497"/>
    <lineage>
        <taxon>Bacteria</taxon>
        <taxon>Bacillati</taxon>
        <taxon>Bacillota</taxon>
        <taxon>Clostridia</taxon>
        <taxon>Eubacteriales</taxon>
        <taxon>Clostridiaceae</taxon>
        <taxon>Clostridium</taxon>
    </lineage>
</organism>
<gene>
    <name evidence="4" type="primary">yvhJ_2</name>
    <name evidence="3" type="ORF">BJL90_19285</name>
    <name evidence="4" type="ORF">CLFO_28270</name>
</gene>
<dbReference type="KEGG" id="cfm:BJL90_19285"/>
<dbReference type="Pfam" id="PF03816">
    <property type="entry name" value="LytR_cpsA_psr"/>
    <property type="match status" value="1"/>
</dbReference>
<dbReference type="AlphaFoldDB" id="A0AAC9WH34"/>
<dbReference type="NCBIfam" id="TIGR00350">
    <property type="entry name" value="lytR_cpsA_psr"/>
    <property type="match status" value="1"/>
</dbReference>
<keyword evidence="5" id="KW-1185">Reference proteome</keyword>
<evidence type="ECO:0000313" key="3">
    <source>
        <dbReference type="EMBL" id="AOY77813.1"/>
    </source>
</evidence>
<dbReference type="Proteomes" id="UP000192478">
    <property type="component" value="Chromosome"/>
</dbReference>
<evidence type="ECO:0000259" key="2">
    <source>
        <dbReference type="Pfam" id="PF03816"/>
    </source>
</evidence>
<dbReference type="InterPro" id="IPR050922">
    <property type="entry name" value="LytR/CpsA/Psr_CW_biosynth"/>
</dbReference>
<feature type="domain" description="Cell envelope-related transcriptional attenuator" evidence="2">
    <location>
        <begin position="8"/>
        <end position="92"/>
    </location>
</feature>